<organism evidence="1 2">
    <name type="scientific">Trichonephila clavata</name>
    <name type="common">Joro spider</name>
    <name type="synonym">Nephila clavata</name>
    <dbReference type="NCBI Taxonomy" id="2740835"/>
    <lineage>
        <taxon>Eukaryota</taxon>
        <taxon>Metazoa</taxon>
        <taxon>Ecdysozoa</taxon>
        <taxon>Arthropoda</taxon>
        <taxon>Chelicerata</taxon>
        <taxon>Arachnida</taxon>
        <taxon>Araneae</taxon>
        <taxon>Araneomorphae</taxon>
        <taxon>Entelegynae</taxon>
        <taxon>Araneoidea</taxon>
        <taxon>Nephilidae</taxon>
        <taxon>Trichonephila</taxon>
    </lineage>
</organism>
<accession>A0A8X6LP26</accession>
<evidence type="ECO:0000313" key="1">
    <source>
        <dbReference type="EMBL" id="GFR16825.1"/>
    </source>
</evidence>
<keyword evidence="2" id="KW-1185">Reference proteome</keyword>
<dbReference type="Gene3D" id="3.30.420.10">
    <property type="entry name" value="Ribonuclease H-like superfamily/Ribonuclease H"/>
    <property type="match status" value="1"/>
</dbReference>
<dbReference type="OrthoDB" id="2446547at2759"/>
<sequence>MAQLQLVNQTFSQSMPRISYSSSELHNIRALDNDVHVLERLADSMVERFDTDFIVLQVKFGGVSILVWGCFSWFGADLLTVVQGNIKEEPIFTFLDNSVLPTL</sequence>
<dbReference type="GO" id="GO:0003676">
    <property type="term" value="F:nucleic acid binding"/>
    <property type="evidence" value="ECO:0007669"/>
    <property type="project" value="InterPro"/>
</dbReference>
<evidence type="ECO:0000313" key="2">
    <source>
        <dbReference type="Proteomes" id="UP000887116"/>
    </source>
</evidence>
<comment type="caution">
    <text evidence="1">The sequence shown here is derived from an EMBL/GenBank/DDBJ whole genome shotgun (WGS) entry which is preliminary data.</text>
</comment>
<dbReference type="EMBL" id="BMAO01037307">
    <property type="protein sequence ID" value="GFR16825.1"/>
    <property type="molecule type" value="Genomic_DNA"/>
</dbReference>
<gene>
    <name evidence="1" type="ORF">TNCT_240691</name>
</gene>
<dbReference type="Proteomes" id="UP000887116">
    <property type="component" value="Unassembled WGS sequence"/>
</dbReference>
<dbReference type="AlphaFoldDB" id="A0A8X6LP26"/>
<reference evidence="1" key="1">
    <citation type="submission" date="2020-07" db="EMBL/GenBank/DDBJ databases">
        <title>Multicomponent nature underlies the extraordinary mechanical properties of spider dragline silk.</title>
        <authorList>
            <person name="Kono N."/>
            <person name="Nakamura H."/>
            <person name="Mori M."/>
            <person name="Yoshida Y."/>
            <person name="Ohtoshi R."/>
            <person name="Malay A.D."/>
            <person name="Moran D.A.P."/>
            <person name="Tomita M."/>
            <person name="Numata K."/>
            <person name="Arakawa K."/>
        </authorList>
    </citation>
    <scope>NUCLEOTIDE SEQUENCE</scope>
</reference>
<name>A0A8X6LP26_TRICU</name>
<dbReference type="InterPro" id="IPR036397">
    <property type="entry name" value="RNaseH_sf"/>
</dbReference>
<proteinExistence type="predicted"/>
<protein>
    <submittedName>
        <fullName evidence="1">Uncharacterized protein</fullName>
    </submittedName>
</protein>